<dbReference type="InterPro" id="IPR009537">
    <property type="entry name" value="DUF1156"/>
</dbReference>
<dbReference type="RefSeq" id="WP_262597094.1">
    <property type="nucleotide sequence ID" value="NZ_CP103300.1"/>
</dbReference>
<evidence type="ECO:0000313" key="3">
    <source>
        <dbReference type="Proteomes" id="UP001163255"/>
    </source>
</evidence>
<keyword evidence="3" id="KW-1185">Reference proteome</keyword>
<dbReference type="EMBL" id="CP103300">
    <property type="protein sequence ID" value="UYM15197.1"/>
    <property type="molecule type" value="Genomic_DNA"/>
</dbReference>
<dbReference type="InterPro" id="IPR029063">
    <property type="entry name" value="SAM-dependent_MTases_sf"/>
</dbReference>
<dbReference type="NCBIfam" id="NF042963">
    <property type="entry name" value="DUF1156_antiphage"/>
    <property type="match status" value="1"/>
</dbReference>
<dbReference type="Proteomes" id="UP001163255">
    <property type="component" value="Chromosome"/>
</dbReference>
<gene>
    <name evidence="2" type="ORF">NX720_20390</name>
</gene>
<sequence length="953" mass="109145">MVEDKVFIEEQFPVSLVSKETLKEGNAKQSQTITGLGKWWGRKELVLIRASILGMLMPVSNEPHKDREIFLKIMTMDDQGLWERCKAIPAKTIFESLTEEEQELYFSVSKGNRTGWDRETSQEQRDEITRRFFYSLSYDEKLEYCHRPEQITGPSEATWAEINSHLETDAYSLQQLIEQLGQKRFGRKPRVGDAFCGGGSIPFEAARLGCDAYGSDLNPVAAALSWAGINLAESEQRAEKVVAAQKVIFEKADQQITEWGIEHNENNWRANAFLYCTEVKCPTCDVLVPLANTWVVGPTSKVIAKLELDRDANRFDIKLVQNATKDQLKEAKEAATYKGSRVYCPACNEDHSIDSIRDTKGMRLWEKSDFMPKENDLFQERLYAIRWEETYIDDKGKEKTRRHFRAPDQEDQKRENKVIELLQEFFGEWHKNGYIPSKPVPTGKETERLHKERGWTHWHHLFTPRQLLIHGTLSKLIKAQTGGEYAAMLGLAKAADWDSKLCRWGTGAARESIAQTFYNQALNPLFNFAGKALPLLRNIFEITPPVLQTETAVIEITDARQVFIENDLWITDPPYADAVNYHELTDFFLAWYDKHLGRFFPDWYTDTREALAVKGKDEGFKRSMVEIYKNLAANMPDNGLQMVQFTHQDPSVWADLGMILWAAGLQVTSAWTVSTEAAIGTREGNYVQGTVLLILRKRLNDLDAFDDELIPEIEDAVKDQLDHMTAIDDQDHPNFGDTDYQLAAYAAALRVLTQYSEIEGINIENELYREKQKGVKSQFEKLIDQAVEIACNHLVPDGFDETHWKNLSADERLYLKGLELEKHGELRAGAYQELAKGFGVREYQFMYAKTKANAVRFKTAREFGRSNLKDHGFDASIVRHALFAVHETIKQESAQQGVNYLKTELKGFWNDRKKLIEVLRFLSRLEHIDHMDHWETDAEAASTLAGALENTNG</sequence>
<proteinExistence type="predicted"/>
<accession>A0ABY6GRJ6</accession>
<dbReference type="InterPro" id="IPR049953">
    <property type="entry name" value="Antiphage_assoc"/>
</dbReference>
<dbReference type="Gene3D" id="3.40.50.150">
    <property type="entry name" value="Vaccinia Virus protein VP39"/>
    <property type="match status" value="1"/>
</dbReference>
<evidence type="ECO:0000259" key="1">
    <source>
        <dbReference type="Pfam" id="PF06634"/>
    </source>
</evidence>
<dbReference type="Pfam" id="PF06634">
    <property type="entry name" value="DUF1156"/>
    <property type="match status" value="1"/>
</dbReference>
<dbReference type="SUPFAM" id="SSF53335">
    <property type="entry name" value="S-adenosyl-L-methionine-dependent methyltransferases"/>
    <property type="match status" value="1"/>
</dbReference>
<evidence type="ECO:0000313" key="2">
    <source>
        <dbReference type="EMBL" id="UYM15197.1"/>
    </source>
</evidence>
<feature type="domain" description="DUF1156" evidence="1">
    <location>
        <begin position="11"/>
        <end position="73"/>
    </location>
</feature>
<reference evidence="2" key="1">
    <citation type="submission" date="2022-10" db="EMBL/GenBank/DDBJ databases">
        <title>Completed Genome Sequence of two octocoral isolated bacterium, Endozoicomonas euniceicola EF212T and Endozoicomonas gorgoniicola PS125T.</title>
        <authorList>
            <person name="Chiou Y.-J."/>
            <person name="Chen Y.-H."/>
        </authorList>
    </citation>
    <scope>NUCLEOTIDE SEQUENCE</scope>
    <source>
        <strain evidence="2">EF212</strain>
    </source>
</reference>
<protein>
    <submittedName>
        <fullName evidence="2">DUF1156 domain-containing protein</fullName>
    </submittedName>
</protein>
<organism evidence="2 3">
    <name type="scientific">Endozoicomonas euniceicola</name>
    <dbReference type="NCBI Taxonomy" id="1234143"/>
    <lineage>
        <taxon>Bacteria</taxon>
        <taxon>Pseudomonadati</taxon>
        <taxon>Pseudomonadota</taxon>
        <taxon>Gammaproteobacteria</taxon>
        <taxon>Oceanospirillales</taxon>
        <taxon>Endozoicomonadaceae</taxon>
        <taxon>Endozoicomonas</taxon>
    </lineage>
</organism>
<name>A0ABY6GRJ6_9GAMM</name>